<dbReference type="Pfam" id="PF04666">
    <property type="entry name" value="MGAT4_cons"/>
    <property type="match status" value="1"/>
</dbReference>
<dbReference type="InterPro" id="IPR057279">
    <property type="entry name" value="MGAT4"/>
</dbReference>
<dbReference type="GO" id="GO:0006487">
    <property type="term" value="P:protein N-linked glycosylation"/>
    <property type="evidence" value="ECO:0007669"/>
    <property type="project" value="TreeGrafter"/>
</dbReference>
<dbReference type="AlphaFoldDB" id="A0A914X5R1"/>
<feature type="domain" description="MGAT4 A/B/C C-terminal" evidence="5">
    <location>
        <begin position="414"/>
        <end position="547"/>
    </location>
</feature>
<dbReference type="InterPro" id="IPR006759">
    <property type="entry name" value="Glyco_transf_54"/>
</dbReference>
<dbReference type="GO" id="GO:0005783">
    <property type="term" value="C:endoplasmic reticulum"/>
    <property type="evidence" value="ECO:0007669"/>
    <property type="project" value="TreeGrafter"/>
</dbReference>
<evidence type="ECO:0000313" key="7">
    <source>
        <dbReference type="WBParaSite" id="PSAMB.scaffold6521size9317.g28638.t1"/>
    </source>
</evidence>
<keyword evidence="6" id="KW-1185">Reference proteome</keyword>
<dbReference type="GO" id="GO:0008375">
    <property type="term" value="F:acetylglucosaminyltransferase activity"/>
    <property type="evidence" value="ECO:0007669"/>
    <property type="project" value="TreeGrafter"/>
</dbReference>
<dbReference type="GO" id="GO:0005795">
    <property type="term" value="C:Golgi stack"/>
    <property type="evidence" value="ECO:0007669"/>
    <property type="project" value="TreeGrafter"/>
</dbReference>
<dbReference type="Pfam" id="PF23524">
    <property type="entry name" value="MGAT4A_C"/>
    <property type="match status" value="1"/>
</dbReference>
<evidence type="ECO:0000256" key="1">
    <source>
        <dbReference type="ARBA" id="ARBA00004922"/>
    </source>
</evidence>
<name>A0A914X5R1_9BILA</name>
<dbReference type="PANTHER" id="PTHR12062">
    <property type="entry name" value="N-ACETYLGLUCOSAMINYLTRANSFERASE VI"/>
    <property type="match status" value="1"/>
</dbReference>
<dbReference type="WBParaSite" id="PSAMB.scaffold6521size9317.g28638.t1">
    <property type="protein sequence ID" value="PSAMB.scaffold6521size9317.g28638.t1"/>
    <property type="gene ID" value="PSAMB.scaffold6521size9317.g28638"/>
</dbReference>
<dbReference type="GO" id="GO:0005793">
    <property type="term" value="C:endoplasmic reticulum-Golgi intermediate compartment"/>
    <property type="evidence" value="ECO:0007669"/>
    <property type="project" value="TreeGrafter"/>
</dbReference>
<protein>
    <submittedName>
        <fullName evidence="7">Alpha-1,3-mannosyl-glycoprotein 4-beta-N-acetylglucosaminyltransferase A</fullName>
    </submittedName>
</protein>
<evidence type="ECO:0000313" key="6">
    <source>
        <dbReference type="Proteomes" id="UP000887566"/>
    </source>
</evidence>
<reference evidence="7" key="1">
    <citation type="submission" date="2022-11" db="UniProtKB">
        <authorList>
            <consortium name="WormBaseParasite"/>
        </authorList>
    </citation>
    <scope>IDENTIFICATION</scope>
</reference>
<dbReference type="Proteomes" id="UP000887566">
    <property type="component" value="Unplaced"/>
</dbReference>
<sequence>MPPRRAPWVSWRRCFGGSPSCVSLGLALTLAFFVTLSLLNGSGGGVEEDRLLMERRLAELQSHLDHLRALDKEKSRAFVELRQQVNYLSAMNRTGEMRNGTRIMFFNNFSLTSNDLALPSIYDYLPHLLTKTPVGITPAIKIAPVPRRNVYTVIGIPTIKRPKIGYLMTTLRSLLENLSPEDKEDVLFVVMIAEVDGAESAFVQEQVAEIRGEFSSAIDSGLLEIIVPSSTWYPPDLNSIPSTFDDPPDRMYWRTKQNLDYVYLMMYCQQRGRYYMQLEDDVVTKVGYMGKVREFIASRTDGTWLMLEFSSLGFISKLFRTADLPMLTEFLLMFYREKPVDWLLDLVFTVRYCNPEKSVKQCRQTINNHRIRLKPSLFQHIGVQSSLSGKVQKLKEKDFGKQPMHKPHLDNPPAKVSTSLKAYQKYTLENAYKGESFFWSLLPQAGDFVRFDFDPPIRLQGFIFRSGNQEHPADKFYNASVEVKYVADEQPAAPPSATEADAGFVHITTFTSSGTAQADFNSNSDRLVSALRLIVHSESENWLILNEIWIRFSG</sequence>
<accession>A0A914X5R1</accession>
<keyword evidence="2" id="KW-0328">Glycosyltransferase</keyword>
<evidence type="ECO:0000259" key="5">
    <source>
        <dbReference type="Pfam" id="PF23524"/>
    </source>
</evidence>
<dbReference type="InterPro" id="IPR056576">
    <property type="entry name" value="MGAT4_A/B/C_C"/>
</dbReference>
<organism evidence="6 7">
    <name type="scientific">Plectus sambesii</name>
    <dbReference type="NCBI Taxonomy" id="2011161"/>
    <lineage>
        <taxon>Eukaryota</taxon>
        <taxon>Metazoa</taxon>
        <taxon>Ecdysozoa</taxon>
        <taxon>Nematoda</taxon>
        <taxon>Chromadorea</taxon>
        <taxon>Plectida</taxon>
        <taxon>Plectina</taxon>
        <taxon>Plectoidea</taxon>
        <taxon>Plectidae</taxon>
        <taxon>Plectus</taxon>
    </lineage>
</organism>
<dbReference type="PANTHER" id="PTHR12062:SF9">
    <property type="entry name" value="ALPHA-1,3-MANNOSYL-GLYCOPROTEIN 4-BETA-N-ACETYLGLUCOSAMINYLTRANSFERASE A, ISOFORM A"/>
    <property type="match status" value="1"/>
</dbReference>
<proteinExistence type="predicted"/>
<keyword evidence="3" id="KW-0808">Transferase</keyword>
<comment type="pathway">
    <text evidence="1">Protein modification; protein glycosylation.</text>
</comment>
<evidence type="ECO:0000256" key="3">
    <source>
        <dbReference type="ARBA" id="ARBA00022679"/>
    </source>
</evidence>
<evidence type="ECO:0000256" key="2">
    <source>
        <dbReference type="ARBA" id="ARBA00022676"/>
    </source>
</evidence>
<evidence type="ECO:0000259" key="4">
    <source>
        <dbReference type="Pfam" id="PF04666"/>
    </source>
</evidence>
<feature type="domain" description="MGAT4 conserved region" evidence="4">
    <location>
        <begin position="118"/>
        <end position="399"/>
    </location>
</feature>